<feature type="domain" description="Probable transposase IS891/IS1136/IS1341" evidence="5">
    <location>
        <begin position="212"/>
        <end position="325"/>
    </location>
</feature>
<dbReference type="EMBL" id="JAGGKK010000007">
    <property type="protein sequence ID" value="MBP1948654.1"/>
    <property type="molecule type" value="Genomic_DNA"/>
</dbReference>
<dbReference type="Pfam" id="PF07282">
    <property type="entry name" value="Cas12f1-like_TNB"/>
    <property type="match status" value="1"/>
</dbReference>
<dbReference type="NCBIfam" id="TIGR01766">
    <property type="entry name" value="IS200/IS605 family accessory protein TnpB-like domain"/>
    <property type="match status" value="1"/>
</dbReference>
<evidence type="ECO:0000256" key="4">
    <source>
        <dbReference type="ARBA" id="ARBA00023172"/>
    </source>
</evidence>
<evidence type="ECO:0000256" key="1">
    <source>
        <dbReference type="ARBA" id="ARBA00008761"/>
    </source>
</evidence>
<name>A0ABS4HCL4_9BACI</name>
<comment type="similarity">
    <text evidence="1">In the C-terminal section; belongs to the transposase 35 family.</text>
</comment>
<feature type="domain" description="Cas12f1-like TNB" evidence="6">
    <location>
        <begin position="344"/>
        <end position="422"/>
    </location>
</feature>
<evidence type="ECO:0000259" key="5">
    <source>
        <dbReference type="Pfam" id="PF01385"/>
    </source>
</evidence>
<keyword evidence="2" id="KW-0815">Transposition</keyword>
<keyword evidence="8" id="KW-1185">Reference proteome</keyword>
<comment type="caution">
    <text evidence="7">The sequence shown here is derived from an EMBL/GenBank/DDBJ whole genome shotgun (WGS) entry which is preliminary data.</text>
</comment>
<dbReference type="NCBIfam" id="NF040570">
    <property type="entry name" value="guided_TnpB"/>
    <property type="match status" value="1"/>
</dbReference>
<evidence type="ECO:0000259" key="6">
    <source>
        <dbReference type="Pfam" id="PF07282"/>
    </source>
</evidence>
<dbReference type="InterPro" id="IPR010095">
    <property type="entry name" value="Cas12f1-like_TNB"/>
</dbReference>
<organism evidence="7 8">
    <name type="scientific">Virgibacillus litoralis</name>
    <dbReference type="NCBI Taxonomy" id="578221"/>
    <lineage>
        <taxon>Bacteria</taxon>
        <taxon>Bacillati</taxon>
        <taxon>Bacillota</taxon>
        <taxon>Bacilli</taxon>
        <taxon>Bacillales</taxon>
        <taxon>Bacillaceae</taxon>
        <taxon>Virgibacillus</taxon>
    </lineage>
</organism>
<dbReference type="Proteomes" id="UP001519328">
    <property type="component" value="Unassembled WGS sequence"/>
</dbReference>
<protein>
    <submittedName>
        <fullName evidence="7">Transposase</fullName>
    </submittedName>
</protein>
<keyword evidence="4" id="KW-0233">DNA recombination</keyword>
<evidence type="ECO:0000313" key="8">
    <source>
        <dbReference type="Proteomes" id="UP001519328"/>
    </source>
</evidence>
<keyword evidence="3" id="KW-0238">DNA-binding</keyword>
<accession>A0ABS4HCL4</accession>
<dbReference type="Pfam" id="PF01385">
    <property type="entry name" value="OrfB_IS605"/>
    <property type="match status" value="1"/>
</dbReference>
<reference evidence="7 8" key="1">
    <citation type="submission" date="2021-03" db="EMBL/GenBank/DDBJ databases">
        <title>Genomic Encyclopedia of Type Strains, Phase IV (KMG-IV): sequencing the most valuable type-strain genomes for metagenomic binning, comparative biology and taxonomic classification.</title>
        <authorList>
            <person name="Goeker M."/>
        </authorList>
    </citation>
    <scope>NUCLEOTIDE SEQUENCE [LARGE SCALE GENOMIC DNA]</scope>
    <source>
        <strain evidence="7 8">DSM 21085</strain>
    </source>
</reference>
<sequence>MHNVVNFYIRQVFTALINEGRLHPLQEEVLTTIYHNLDAMNEQQMLAYQRRLAKENAKPVDEREKLSCNIFQAPTKENPYINYSFLNRLFHTIKQPDYLALPIQSSQWVMKTVFQNWKGFYASLKDYRLHPEKYKARPGIPKYCRSLEKEVIFTNQDCVIKDQKYLKFPKTKERLNIGKLGMANGKLMQVRVIPKYGHYVVELIVKADQLPTKLPMTGRFMALDLGINNLISGVTNTGTRPFLIKGKHVKSINHYYNKQKAHYLGVLRHGKTTNEGPFTSRRLERLHQVRYKRLKDIFHKASHQVVNLAMEEMVDTIIIGQNKGWKQETGMGKRNNQAFVSIPHAMLISMITYKAKKHGIRVVTTEESYTSKASFIDGDAIPIFGEANEQRPAFTGSRIKRGLYRTAKGLFVNADVNGAANILKKAVGLLQVNQPFSFHHVNVWNPKVI</sequence>
<evidence type="ECO:0000313" key="7">
    <source>
        <dbReference type="EMBL" id="MBP1948654.1"/>
    </source>
</evidence>
<proteinExistence type="inferred from homology"/>
<evidence type="ECO:0000256" key="2">
    <source>
        <dbReference type="ARBA" id="ARBA00022578"/>
    </source>
</evidence>
<dbReference type="RefSeq" id="WP_209480206.1">
    <property type="nucleotide sequence ID" value="NZ_JAGGKK010000007.1"/>
</dbReference>
<gene>
    <name evidence="7" type="ORF">J2Z82_001590</name>
</gene>
<evidence type="ECO:0000256" key="3">
    <source>
        <dbReference type="ARBA" id="ARBA00023125"/>
    </source>
</evidence>
<dbReference type="InterPro" id="IPR001959">
    <property type="entry name" value="Transposase"/>
</dbReference>